<dbReference type="Gene3D" id="3.90.850.10">
    <property type="entry name" value="Fumarylacetoacetase-like, C-terminal domain"/>
    <property type="match status" value="1"/>
</dbReference>
<dbReference type="GO" id="GO:0005739">
    <property type="term" value="C:mitochondrion"/>
    <property type="evidence" value="ECO:0007669"/>
    <property type="project" value="TreeGrafter"/>
</dbReference>
<accession>A0A813IYP2</accession>
<proteinExistence type="predicted"/>
<evidence type="ECO:0000259" key="1">
    <source>
        <dbReference type="PROSITE" id="PS50404"/>
    </source>
</evidence>
<dbReference type="InterPro" id="IPR004045">
    <property type="entry name" value="Glutathione_S-Trfase_N"/>
</dbReference>
<dbReference type="SUPFAM" id="SSF52833">
    <property type="entry name" value="Thioredoxin-like"/>
    <property type="match status" value="1"/>
</dbReference>
<dbReference type="GO" id="GO:0004364">
    <property type="term" value="F:glutathione transferase activity"/>
    <property type="evidence" value="ECO:0007669"/>
    <property type="project" value="TreeGrafter"/>
</dbReference>
<dbReference type="Pfam" id="PF13409">
    <property type="entry name" value="GST_N_2"/>
    <property type="match status" value="1"/>
</dbReference>
<dbReference type="GO" id="GO:0006559">
    <property type="term" value="P:L-phenylalanine catabolic process"/>
    <property type="evidence" value="ECO:0007669"/>
    <property type="project" value="TreeGrafter"/>
</dbReference>
<dbReference type="Gene3D" id="3.40.30.10">
    <property type="entry name" value="Glutaredoxin"/>
    <property type="match status" value="1"/>
</dbReference>
<feature type="domain" description="GST N-terminal" evidence="1">
    <location>
        <begin position="73"/>
        <end position="162"/>
    </location>
</feature>
<protein>
    <recommendedName>
        <fullName evidence="1">GST N-terminal domain-containing protein</fullName>
    </recommendedName>
</protein>
<dbReference type="InterPro" id="IPR036663">
    <property type="entry name" value="Fumarylacetoacetase_C_sf"/>
</dbReference>
<dbReference type="PANTHER" id="PTHR42673">
    <property type="entry name" value="MALEYLACETOACETATE ISOMERASE"/>
    <property type="match status" value="1"/>
</dbReference>
<dbReference type="AlphaFoldDB" id="A0A813IYP2"/>
<dbReference type="InterPro" id="IPR036249">
    <property type="entry name" value="Thioredoxin-like_sf"/>
</dbReference>
<reference evidence="2" key="1">
    <citation type="submission" date="2021-02" db="EMBL/GenBank/DDBJ databases">
        <authorList>
            <person name="Dougan E. K."/>
            <person name="Rhodes N."/>
            <person name="Thang M."/>
            <person name="Chan C."/>
        </authorList>
    </citation>
    <scope>NUCLEOTIDE SEQUENCE</scope>
</reference>
<evidence type="ECO:0000313" key="3">
    <source>
        <dbReference type="Proteomes" id="UP000626109"/>
    </source>
</evidence>
<feature type="non-terminal residue" evidence="2">
    <location>
        <position position="1"/>
    </location>
</feature>
<dbReference type="PROSITE" id="PS50404">
    <property type="entry name" value="GST_NTER"/>
    <property type="match status" value="1"/>
</dbReference>
<name>A0A813IYP2_POLGL</name>
<evidence type="ECO:0000313" key="2">
    <source>
        <dbReference type="EMBL" id="CAE8658731.1"/>
    </source>
</evidence>
<organism evidence="2 3">
    <name type="scientific">Polarella glacialis</name>
    <name type="common">Dinoflagellate</name>
    <dbReference type="NCBI Taxonomy" id="89957"/>
    <lineage>
        <taxon>Eukaryota</taxon>
        <taxon>Sar</taxon>
        <taxon>Alveolata</taxon>
        <taxon>Dinophyceae</taxon>
        <taxon>Suessiales</taxon>
        <taxon>Suessiaceae</taxon>
        <taxon>Polarella</taxon>
    </lineage>
</organism>
<dbReference type="EMBL" id="CAJNNW010016215">
    <property type="protein sequence ID" value="CAE8658731.1"/>
    <property type="molecule type" value="Genomic_DNA"/>
</dbReference>
<dbReference type="GO" id="GO:0016034">
    <property type="term" value="F:maleylacetoacetate isomerase activity"/>
    <property type="evidence" value="ECO:0007669"/>
    <property type="project" value="TreeGrafter"/>
</dbReference>
<sequence length="199" mass="21758">TWRGRDEIKLSDGGTRKFIRDHDSIVMRGFCPEGSSSPRIGFGLCGGQILPAGALDQEPIPQVAASPAAHGFRNFELHGYWRSSSSWRVRVALAHHGVDFTNRPVHLVRDGGEQLKIGYKESLNAMAQVPALSFTDGEGKTQTMTQSLAIIDSWTHAAAPAAVPHRWCLMPSVLEGFCAVPRHCRLQKSSTPESSLSRI</sequence>
<comment type="caution">
    <text evidence="2">The sequence shown here is derived from an EMBL/GenBank/DDBJ whole genome shotgun (WGS) entry which is preliminary data.</text>
</comment>
<dbReference type="GO" id="GO:0006749">
    <property type="term" value="P:glutathione metabolic process"/>
    <property type="evidence" value="ECO:0007669"/>
    <property type="project" value="TreeGrafter"/>
</dbReference>
<gene>
    <name evidence="2" type="ORF">PGLA2088_LOCUS13537</name>
</gene>
<dbReference type="PANTHER" id="PTHR42673:SF4">
    <property type="entry name" value="MALEYLACETOACETATE ISOMERASE"/>
    <property type="match status" value="1"/>
</dbReference>
<dbReference type="Proteomes" id="UP000626109">
    <property type="component" value="Unassembled WGS sequence"/>
</dbReference>